<evidence type="ECO:0000313" key="2">
    <source>
        <dbReference type="Proteomes" id="UP000619788"/>
    </source>
</evidence>
<reference evidence="1 2" key="1">
    <citation type="submission" date="2021-01" db="EMBL/GenBank/DDBJ databases">
        <title>Whole genome shotgun sequence of Planobispora siamensis NBRC 107568.</title>
        <authorList>
            <person name="Komaki H."/>
            <person name="Tamura T."/>
        </authorList>
    </citation>
    <scope>NUCLEOTIDE SEQUENCE [LARGE SCALE GENOMIC DNA]</scope>
    <source>
        <strain evidence="1 2">NBRC 107568</strain>
    </source>
</reference>
<name>A0A8J3WLH3_9ACTN</name>
<keyword evidence="2" id="KW-1185">Reference proteome</keyword>
<dbReference type="Proteomes" id="UP000619788">
    <property type="component" value="Unassembled WGS sequence"/>
</dbReference>
<evidence type="ECO:0000313" key="1">
    <source>
        <dbReference type="EMBL" id="GIH95299.1"/>
    </source>
</evidence>
<organism evidence="1 2">
    <name type="scientific">Planobispora siamensis</name>
    <dbReference type="NCBI Taxonomy" id="936338"/>
    <lineage>
        <taxon>Bacteria</taxon>
        <taxon>Bacillati</taxon>
        <taxon>Actinomycetota</taxon>
        <taxon>Actinomycetes</taxon>
        <taxon>Streptosporangiales</taxon>
        <taxon>Streptosporangiaceae</taxon>
        <taxon>Planobispora</taxon>
    </lineage>
</organism>
<protein>
    <submittedName>
        <fullName evidence="1">Uncharacterized protein</fullName>
    </submittedName>
</protein>
<sequence length="212" mass="22807">MSAAGPEATALEVVTRTWAYLRARSQAGPGYRPDHVGIAACRIAQQAGRAFGLWLRPRPVQAMVANPVAHAAIVGGMQDLRTQASSFFGRQGAEPDWPQEAVMAFSNDTPAQAGGYPGHLVLTLCNGADTLLADPSLPRFQRPGLEITAPLLGTLPGPDLQGVAVFHTGDAVVSYHPYDDRGAFRLSADWKQWRPRYRQAVGAIVRQVRRGA</sequence>
<dbReference type="RefSeq" id="WP_204067399.1">
    <property type="nucleotide sequence ID" value="NZ_BOOJ01000052.1"/>
</dbReference>
<dbReference type="AlphaFoldDB" id="A0A8J3WLH3"/>
<comment type="caution">
    <text evidence="1">The sequence shown here is derived from an EMBL/GenBank/DDBJ whole genome shotgun (WGS) entry which is preliminary data.</text>
</comment>
<proteinExistence type="predicted"/>
<gene>
    <name evidence="1" type="ORF">Psi01_59290</name>
</gene>
<dbReference type="EMBL" id="BOOJ01000052">
    <property type="protein sequence ID" value="GIH95299.1"/>
    <property type="molecule type" value="Genomic_DNA"/>
</dbReference>
<accession>A0A8J3WLH3</accession>